<sequence length="457" mass="52341">MKLLLASITVSLLVLSLLVLGGESWGFSSEKKVQYASWDEVNVLAHGLLQLGHGLKEHVDKTKGQLKEISGKLVQHNVSLLELSRQASEVRESGEVLKGRLQELEDKDKQLYDVSQGLKGKVQEISKDRQLLEHRLQNMEAKIQLLEPSKRQNRSEKEDLLSIQTLMEIQSKRIDELLEKIKLQQYKLDKQNLQIKSLQNTIQSNRLETQTWKMNLKKTVEDEAQSNSSTEEGKHVFPSDCHQIFLEGKKSSGIFSIQPSGAQPFEVYCEMTADAGWTVTQRRTDGSVDFDRLWDAYTDGFGNLNGEFWLGLEKMHQITQQGQYLIHIDLQDWENNVQHMEAKFLLAGSNEAYALQLLGPVTGELENALSDFQQLQFSTRDRDQDKKSDFNCAKHLSGGWWFSSCGHSNLNGKYFLSVPRARHERKQGIFWKTWKGRYYPLKSTSIKIRPVDTDLTV</sequence>
<gene>
    <name evidence="10 12 13" type="primary">angptl4</name>
</gene>
<evidence type="ECO:0000256" key="5">
    <source>
        <dbReference type="ARBA" id="ARBA00023157"/>
    </source>
</evidence>
<reference evidence="10" key="1">
    <citation type="journal article" date="2010" name="Science">
        <title>The genome of the Western clawed frog Xenopus tropicalis.</title>
        <authorList>
            <person name="Hellsten U."/>
            <person name="Harland R.M."/>
            <person name="Gilchrist M.J."/>
            <person name="Hendrix D."/>
            <person name="Jurka J."/>
            <person name="Kapitonov V."/>
            <person name="Ovcharenko I."/>
            <person name="Putnam N.H."/>
            <person name="Shu S."/>
            <person name="Taher L."/>
            <person name="Blitz I.L."/>
            <person name="Blumberg B."/>
            <person name="Dichmann D.S."/>
            <person name="Dubchak I."/>
            <person name="Amaya E."/>
            <person name="Detter J.C."/>
            <person name="Fletcher R."/>
            <person name="Gerhard D.S."/>
            <person name="Goodstein D."/>
            <person name="Graves T."/>
            <person name="Grigoriev I.V."/>
            <person name="Grimwood J."/>
            <person name="Kawashima T."/>
            <person name="Lindquist E."/>
            <person name="Lucas S.M."/>
            <person name="Mead P.E."/>
            <person name="Mitros T."/>
            <person name="Ogino H."/>
            <person name="Ohta Y."/>
            <person name="Poliakov A.V."/>
            <person name="Pollet N."/>
            <person name="Robert J."/>
            <person name="Salamov A."/>
            <person name="Sater A.K."/>
            <person name="Schmutz J."/>
            <person name="Terry A."/>
            <person name="Vize P.D."/>
            <person name="Warren W.C."/>
            <person name="Wells D."/>
            <person name="Wills A."/>
            <person name="Wilson R.K."/>
            <person name="Zimmerman L.B."/>
            <person name="Zorn A.M."/>
            <person name="Grainger R."/>
            <person name="Grammer T."/>
            <person name="Khokha M.K."/>
            <person name="Richardson P.M."/>
            <person name="Rokhsar D.S."/>
        </authorList>
    </citation>
    <scope>NUCLEOTIDE SEQUENCE [LARGE SCALE GENOMIC DNA]</scope>
    <source>
        <strain evidence="10">Nigerian</strain>
    </source>
</reference>
<accession>F6YHQ1</accession>
<keyword evidence="3 8" id="KW-0732">Signal</keyword>
<dbReference type="Gene3D" id="3.90.215.10">
    <property type="entry name" value="Gamma Fibrinogen, chain A, domain 1"/>
    <property type="match status" value="1"/>
</dbReference>
<feature type="chain" id="PRO_5044731301" evidence="8">
    <location>
        <begin position="25"/>
        <end position="457"/>
    </location>
</feature>
<dbReference type="InterPro" id="IPR020837">
    <property type="entry name" value="Fibrinogen_CS"/>
</dbReference>
<evidence type="ECO:0000259" key="9">
    <source>
        <dbReference type="PROSITE" id="PS51406"/>
    </source>
</evidence>
<dbReference type="CDD" id="cd00087">
    <property type="entry name" value="FReD"/>
    <property type="match status" value="1"/>
</dbReference>
<evidence type="ECO:0000313" key="10">
    <source>
        <dbReference type="Ensembl" id="ENSXETP00000047381"/>
    </source>
</evidence>
<keyword evidence="2" id="KW-0964">Secreted</keyword>
<dbReference type="PROSITE" id="PS51406">
    <property type="entry name" value="FIBRINOGEN_C_2"/>
    <property type="match status" value="1"/>
</dbReference>
<keyword evidence="6" id="KW-0325">Glycoprotein</keyword>
<dbReference type="SMART" id="SM00186">
    <property type="entry name" value="FBG"/>
    <property type="match status" value="1"/>
</dbReference>
<dbReference type="Pfam" id="PF00147">
    <property type="entry name" value="Fibrinogen_C"/>
    <property type="match status" value="1"/>
</dbReference>
<dbReference type="GO" id="GO:0005615">
    <property type="term" value="C:extracellular space"/>
    <property type="evidence" value="ECO:0000318"/>
    <property type="project" value="GO_Central"/>
</dbReference>
<dbReference type="Proteomes" id="UP000008143">
    <property type="component" value="Chromosome 1"/>
</dbReference>
<dbReference type="InterPro" id="IPR036056">
    <property type="entry name" value="Fibrinogen-like_C"/>
</dbReference>
<dbReference type="AlphaFoldDB" id="F6YHQ1"/>
<dbReference type="InterPro" id="IPR014716">
    <property type="entry name" value="Fibrinogen_a/b/g_C_1"/>
</dbReference>
<dbReference type="GO" id="GO:0004857">
    <property type="term" value="F:enzyme inhibitor activity"/>
    <property type="evidence" value="ECO:0000318"/>
    <property type="project" value="GO_Central"/>
</dbReference>
<keyword evidence="4 7" id="KW-0175">Coiled coil</keyword>
<protein>
    <submittedName>
        <fullName evidence="10">Angiopoietin-like 4</fullName>
    </submittedName>
    <submittedName>
        <fullName evidence="12">Angiopoietin-related protein 4</fullName>
    </submittedName>
</protein>
<dbReference type="InterPro" id="IPR037579">
    <property type="entry name" value="FIB_ANG-like"/>
</dbReference>
<dbReference type="RefSeq" id="XP_002938598.2">
    <property type="nucleotide sequence ID" value="XM_002938552.4"/>
</dbReference>
<dbReference type="AGR" id="Xenbase:XB-GENE-481750"/>
<evidence type="ECO:0000256" key="2">
    <source>
        <dbReference type="ARBA" id="ARBA00022525"/>
    </source>
</evidence>
<feature type="coiled-coil region" evidence="7">
    <location>
        <begin position="174"/>
        <end position="208"/>
    </location>
</feature>
<dbReference type="OMA" id="MATGFPF"/>
<evidence type="ECO:0000256" key="4">
    <source>
        <dbReference type="ARBA" id="ARBA00023054"/>
    </source>
</evidence>
<dbReference type="Reactome" id="R-XTR-9762292">
    <property type="pathway name" value="Regulation of CDH11 function"/>
</dbReference>
<dbReference type="GeneID" id="100492339"/>
<keyword evidence="5" id="KW-1015">Disulfide bond</keyword>
<dbReference type="Bgee" id="ENSXETG00000021893">
    <property type="expression patterns" value="Expressed in mesonephros and 20 other cell types or tissues"/>
</dbReference>
<evidence type="ECO:0000256" key="6">
    <source>
        <dbReference type="ARBA" id="ARBA00023180"/>
    </source>
</evidence>
<feature type="domain" description="Fibrinogen C-terminal" evidence="9">
    <location>
        <begin position="232"/>
        <end position="452"/>
    </location>
</feature>
<evidence type="ECO:0000256" key="3">
    <source>
        <dbReference type="ARBA" id="ARBA00022729"/>
    </source>
</evidence>
<dbReference type="HOGENOM" id="CLU_038628_2_1_1"/>
<evidence type="ECO:0000256" key="8">
    <source>
        <dbReference type="SAM" id="SignalP"/>
    </source>
</evidence>
<name>F6YHQ1_XENTR</name>
<dbReference type="PROSITE" id="PS00514">
    <property type="entry name" value="FIBRINOGEN_C_1"/>
    <property type="match status" value="1"/>
</dbReference>
<reference evidence="10" key="2">
    <citation type="submission" date="2011-06" db="UniProtKB">
        <authorList>
            <consortium name="Ensembl"/>
        </authorList>
    </citation>
    <scope>IDENTIFICATION</scope>
</reference>
<dbReference type="PANTHER" id="PTHR47221">
    <property type="entry name" value="FIBRINOGEN ALPHA CHAIN"/>
    <property type="match status" value="1"/>
</dbReference>
<keyword evidence="11" id="KW-1185">Reference proteome</keyword>
<evidence type="ECO:0000313" key="11">
    <source>
        <dbReference type="Proteomes" id="UP000008143"/>
    </source>
</evidence>
<dbReference type="eggNOG" id="KOG2579">
    <property type="taxonomic scope" value="Eukaryota"/>
</dbReference>
<dbReference type="Ensembl" id="ENSXETT00000047381">
    <property type="protein sequence ID" value="ENSXETP00000047381"/>
    <property type="gene ID" value="ENSXETG00000021893"/>
</dbReference>
<dbReference type="CTD" id="51129"/>
<feature type="signal peptide" evidence="8">
    <location>
        <begin position="1"/>
        <end position="24"/>
    </location>
</feature>
<evidence type="ECO:0000256" key="1">
    <source>
        <dbReference type="ARBA" id="ARBA00004613"/>
    </source>
</evidence>
<dbReference type="OrthoDB" id="6145874at2759"/>
<dbReference type="GO" id="GO:0070328">
    <property type="term" value="P:triglyceride homeostasis"/>
    <property type="evidence" value="ECO:0000318"/>
    <property type="project" value="GO_Central"/>
</dbReference>
<dbReference type="PANTHER" id="PTHR47221:SF6">
    <property type="entry name" value="FIBRINOGEN ALPHA CHAIN"/>
    <property type="match status" value="1"/>
</dbReference>
<proteinExistence type="predicted"/>
<evidence type="ECO:0000256" key="7">
    <source>
        <dbReference type="SAM" id="Coils"/>
    </source>
</evidence>
<evidence type="ECO:0000313" key="13">
    <source>
        <dbReference type="Xenbase" id="XB-GENE-481750"/>
    </source>
</evidence>
<dbReference type="SUPFAM" id="SSF56496">
    <property type="entry name" value="Fibrinogen C-terminal domain-like"/>
    <property type="match status" value="1"/>
</dbReference>
<reference evidence="12" key="3">
    <citation type="submission" date="2025-04" db="UniProtKB">
        <authorList>
            <consortium name="RefSeq"/>
        </authorList>
    </citation>
    <scope>IDENTIFICATION</scope>
    <source>
        <strain evidence="12">Nigerian</strain>
        <tissue evidence="12">Liver and blood</tissue>
    </source>
</reference>
<dbReference type="GeneTree" id="ENSGT00940000159478"/>
<dbReference type="GO" id="GO:0007596">
    <property type="term" value="P:blood coagulation"/>
    <property type="evidence" value="ECO:0007669"/>
    <property type="project" value="InterPro"/>
</dbReference>
<comment type="subcellular location">
    <subcellularLocation>
        <location evidence="1">Secreted</location>
    </subcellularLocation>
</comment>
<feature type="coiled-coil region" evidence="7">
    <location>
        <begin position="87"/>
        <end position="142"/>
    </location>
</feature>
<dbReference type="InterPro" id="IPR002181">
    <property type="entry name" value="Fibrinogen_a/b/g_C_dom"/>
</dbReference>
<organism evidence="10">
    <name type="scientific">Xenopus tropicalis</name>
    <name type="common">Western clawed frog</name>
    <name type="synonym">Silurana tropicalis</name>
    <dbReference type="NCBI Taxonomy" id="8364"/>
    <lineage>
        <taxon>Eukaryota</taxon>
        <taxon>Metazoa</taxon>
        <taxon>Chordata</taxon>
        <taxon>Craniata</taxon>
        <taxon>Vertebrata</taxon>
        <taxon>Euteleostomi</taxon>
        <taxon>Amphibia</taxon>
        <taxon>Batrachia</taxon>
        <taxon>Anura</taxon>
        <taxon>Pipoidea</taxon>
        <taxon>Pipidae</taxon>
        <taxon>Xenopodinae</taxon>
        <taxon>Xenopus</taxon>
        <taxon>Silurana</taxon>
    </lineage>
</organism>
<dbReference type="KEGG" id="xtr:100492339"/>
<dbReference type="Xenbase" id="XB-GENE-481750">
    <property type="gene designation" value="angptl4"/>
</dbReference>
<evidence type="ECO:0000313" key="12">
    <source>
        <dbReference type="RefSeq" id="XP_002938598.2"/>
    </source>
</evidence>